<name>A0AB40A036_DROSZ</name>
<reference evidence="1" key="1">
    <citation type="submission" date="2025-05" db="UniProtKB">
        <authorList>
            <consortium name="RefSeq"/>
        </authorList>
    </citation>
    <scope>NUCLEOTIDE SEQUENCE [LARGE SCALE GENOMIC DNA]</scope>
</reference>
<protein>
    <submittedName>
        <fullName evidence="2">Uncharacterized protein</fullName>
    </submittedName>
</protein>
<gene>
    <name evidence="2" type="primary">LOC118876865</name>
</gene>
<evidence type="ECO:0000313" key="2">
    <source>
        <dbReference type="RefSeq" id="XP_036668833.1"/>
    </source>
</evidence>
<accession>A0AB40A036</accession>
<dbReference type="RefSeq" id="XP_036668833.1">
    <property type="nucleotide sequence ID" value="XM_036812938.3"/>
</dbReference>
<evidence type="ECO:0000313" key="1">
    <source>
        <dbReference type="Proteomes" id="UP001652628"/>
    </source>
</evidence>
<keyword evidence="1" id="KW-1185">Reference proteome</keyword>
<dbReference type="GeneID" id="118876865"/>
<dbReference type="AlphaFoldDB" id="A0AB40A036"/>
<proteinExistence type="predicted"/>
<sequence length="115" mass="13373">MDLPVYVSCFWTRSNRLYLLVTRPFPYLPSYITNFLPLMLASSFNNLVVPLEGLYDVSFKLIAFWSRRTTFKGIGDIQLIYCQKTTLFSEESGPVSCERREKCKKVDKLNANKTQ</sequence>
<dbReference type="Proteomes" id="UP001652628">
    <property type="component" value="Chromosome 2"/>
</dbReference>
<organism evidence="1 2">
    <name type="scientific">Drosophila suzukii</name>
    <name type="common">Spotted-wing drosophila fruit fly</name>
    <dbReference type="NCBI Taxonomy" id="28584"/>
    <lineage>
        <taxon>Eukaryota</taxon>
        <taxon>Metazoa</taxon>
        <taxon>Ecdysozoa</taxon>
        <taxon>Arthropoda</taxon>
        <taxon>Hexapoda</taxon>
        <taxon>Insecta</taxon>
        <taxon>Pterygota</taxon>
        <taxon>Neoptera</taxon>
        <taxon>Endopterygota</taxon>
        <taxon>Diptera</taxon>
        <taxon>Brachycera</taxon>
        <taxon>Muscomorpha</taxon>
        <taxon>Ephydroidea</taxon>
        <taxon>Drosophilidae</taxon>
        <taxon>Drosophila</taxon>
        <taxon>Sophophora</taxon>
    </lineage>
</organism>
<reference evidence="2" key="2">
    <citation type="submission" date="2025-08" db="UniProtKB">
        <authorList>
            <consortium name="RefSeq"/>
        </authorList>
    </citation>
    <scope>IDENTIFICATION</scope>
</reference>